<comment type="similarity">
    <text evidence="2 8">Belongs to the periplasmic pilus chaperone family.</text>
</comment>
<keyword evidence="6 8" id="KW-0143">Chaperone</keyword>
<gene>
    <name evidence="11" type="ORF">SAMN05216591_4205</name>
</gene>
<evidence type="ECO:0000259" key="9">
    <source>
        <dbReference type="Pfam" id="PF00345"/>
    </source>
</evidence>
<dbReference type="InterPro" id="IPR018046">
    <property type="entry name" value="Pili_assmbl_chaperone_CS"/>
</dbReference>
<evidence type="ECO:0000313" key="12">
    <source>
        <dbReference type="Proteomes" id="UP000182858"/>
    </source>
</evidence>
<evidence type="ECO:0000256" key="5">
    <source>
        <dbReference type="ARBA" id="ARBA00022764"/>
    </source>
</evidence>
<proteinExistence type="inferred from homology"/>
<dbReference type="PANTHER" id="PTHR30251">
    <property type="entry name" value="PILUS ASSEMBLY CHAPERONE"/>
    <property type="match status" value="1"/>
</dbReference>
<evidence type="ECO:0000256" key="6">
    <source>
        <dbReference type="ARBA" id="ARBA00023186"/>
    </source>
</evidence>
<dbReference type="Gene3D" id="2.60.40.10">
    <property type="entry name" value="Immunoglobulins"/>
    <property type="match status" value="2"/>
</dbReference>
<accession>A0ABY0NPF9</accession>
<evidence type="ECO:0000313" key="11">
    <source>
        <dbReference type="EMBL" id="SDF86667.1"/>
    </source>
</evidence>
<keyword evidence="3" id="KW-1029">Fimbrium biogenesis</keyword>
<evidence type="ECO:0000259" key="10">
    <source>
        <dbReference type="Pfam" id="PF02753"/>
    </source>
</evidence>
<comment type="subcellular location">
    <subcellularLocation>
        <location evidence="1 8">Periplasm</location>
    </subcellularLocation>
</comment>
<dbReference type="SUPFAM" id="SSF49354">
    <property type="entry name" value="PapD-like"/>
    <property type="match status" value="1"/>
</dbReference>
<dbReference type="InterPro" id="IPR013783">
    <property type="entry name" value="Ig-like_fold"/>
</dbReference>
<dbReference type="EMBL" id="LT629689">
    <property type="protein sequence ID" value="SDF86667.1"/>
    <property type="molecule type" value="Genomic_DNA"/>
</dbReference>
<evidence type="ECO:0000256" key="7">
    <source>
        <dbReference type="ARBA" id="ARBA00023319"/>
    </source>
</evidence>
<dbReference type="SUPFAM" id="SSF49584">
    <property type="entry name" value="Periplasmic chaperone C-domain"/>
    <property type="match status" value="1"/>
</dbReference>
<dbReference type="InterPro" id="IPR016147">
    <property type="entry name" value="Pili_assmbl_chaperone_N"/>
</dbReference>
<sequence>MPGPTLANAKTQMMKNMTRLIFATLACAWLSLLSLPTHAGVIVHGTRVIYPAARQEVMVRLENRGTRPALVQTWLDAGDRHSSPATASAPFSVSPPIFRIEPHQQQALRLRYAGESLPADRESLFWLNVLEIPPLSADAAQRNQIELSFRTRLRVFFRPSALPYPVDRAPAKLQWKLVAHAQGWALQATNPTPYHVSLASIELLSDGKRFSKAANTAANDSLLMPAGDMKQFVLPLLHHCPSGASTVAFTSVSDFGARIPHSAELPPSCAK</sequence>
<evidence type="ECO:0000256" key="2">
    <source>
        <dbReference type="ARBA" id="ARBA00007399"/>
    </source>
</evidence>
<dbReference type="Pfam" id="PF02753">
    <property type="entry name" value="PapD_C"/>
    <property type="match status" value="1"/>
</dbReference>
<reference evidence="11 12" key="1">
    <citation type="submission" date="2016-10" db="EMBL/GenBank/DDBJ databases">
        <authorList>
            <person name="Varghese N."/>
            <person name="Submissions S."/>
        </authorList>
    </citation>
    <scope>NUCLEOTIDE SEQUENCE [LARGE SCALE GENOMIC DNA]</scope>
    <source>
        <strain evidence="11 12">DSM 17835</strain>
    </source>
</reference>
<dbReference type="Proteomes" id="UP000182858">
    <property type="component" value="Chromosome I"/>
</dbReference>
<dbReference type="PRINTS" id="PR00969">
    <property type="entry name" value="CHAPERONPILI"/>
</dbReference>
<keyword evidence="12" id="KW-1185">Reference proteome</keyword>
<dbReference type="PROSITE" id="PS00635">
    <property type="entry name" value="PILI_CHAPERONE"/>
    <property type="match status" value="1"/>
</dbReference>
<evidence type="ECO:0000256" key="8">
    <source>
        <dbReference type="RuleBase" id="RU003918"/>
    </source>
</evidence>
<dbReference type="PANTHER" id="PTHR30251:SF2">
    <property type="entry name" value="FIMBRIAL CHAPERONE YADV-RELATED"/>
    <property type="match status" value="1"/>
</dbReference>
<dbReference type="InterPro" id="IPR016148">
    <property type="entry name" value="Pili_assmbl_chaperone_C"/>
</dbReference>
<evidence type="ECO:0000256" key="3">
    <source>
        <dbReference type="ARBA" id="ARBA00022558"/>
    </source>
</evidence>
<dbReference type="InterPro" id="IPR008962">
    <property type="entry name" value="PapD-like_sf"/>
</dbReference>
<keyword evidence="5" id="KW-0574">Periplasm</keyword>
<feature type="domain" description="Pili assembly chaperone C-terminal" evidence="10">
    <location>
        <begin position="189"/>
        <end position="259"/>
    </location>
</feature>
<name>A0ABY0NPF9_9PSED</name>
<dbReference type="InterPro" id="IPR001829">
    <property type="entry name" value="Pili_assmbl_chaperone_bac"/>
</dbReference>
<evidence type="ECO:0000256" key="1">
    <source>
        <dbReference type="ARBA" id="ARBA00004418"/>
    </source>
</evidence>
<dbReference type="InterPro" id="IPR036316">
    <property type="entry name" value="Pili_assmbl_chap_C_dom_sf"/>
</dbReference>
<dbReference type="Pfam" id="PF00345">
    <property type="entry name" value="PapD_N"/>
    <property type="match status" value="1"/>
</dbReference>
<keyword evidence="4" id="KW-0732">Signal</keyword>
<feature type="domain" description="Pili assembly chaperone N-terminal" evidence="9">
    <location>
        <begin position="40"/>
        <end position="162"/>
    </location>
</feature>
<dbReference type="InterPro" id="IPR050643">
    <property type="entry name" value="Periplasmic_pilus_chap"/>
</dbReference>
<evidence type="ECO:0000256" key="4">
    <source>
        <dbReference type="ARBA" id="ARBA00022729"/>
    </source>
</evidence>
<keyword evidence="7" id="KW-0393">Immunoglobulin domain</keyword>
<protein>
    <submittedName>
        <fullName evidence="11">Chaperone protein EcpD</fullName>
    </submittedName>
</protein>
<organism evidence="11 12">
    <name type="scientific">Pseudomonas extremaustralis</name>
    <dbReference type="NCBI Taxonomy" id="359110"/>
    <lineage>
        <taxon>Bacteria</taxon>
        <taxon>Pseudomonadati</taxon>
        <taxon>Pseudomonadota</taxon>
        <taxon>Gammaproteobacteria</taxon>
        <taxon>Pseudomonadales</taxon>
        <taxon>Pseudomonadaceae</taxon>
        <taxon>Pseudomonas</taxon>
    </lineage>
</organism>